<name>A0A2C5Y8Q4_9HYPO</name>
<protein>
    <submittedName>
        <fullName evidence="1">Uncharacterized protein</fullName>
    </submittedName>
</protein>
<dbReference type="Proteomes" id="UP000226192">
    <property type="component" value="Unassembled WGS sequence"/>
</dbReference>
<comment type="caution">
    <text evidence="1">The sequence shown here is derived from an EMBL/GenBank/DDBJ whole genome shotgun (WGS) entry which is preliminary data.</text>
</comment>
<dbReference type="AlphaFoldDB" id="A0A2C5Y8Q4"/>
<keyword evidence="2" id="KW-1185">Reference proteome</keyword>
<organism evidence="1 2">
    <name type="scientific">Ophiocordyceps australis</name>
    <dbReference type="NCBI Taxonomy" id="1399860"/>
    <lineage>
        <taxon>Eukaryota</taxon>
        <taxon>Fungi</taxon>
        <taxon>Dikarya</taxon>
        <taxon>Ascomycota</taxon>
        <taxon>Pezizomycotina</taxon>
        <taxon>Sordariomycetes</taxon>
        <taxon>Hypocreomycetidae</taxon>
        <taxon>Hypocreales</taxon>
        <taxon>Ophiocordycipitaceae</taxon>
        <taxon>Ophiocordyceps</taxon>
    </lineage>
</organism>
<evidence type="ECO:0000313" key="1">
    <source>
        <dbReference type="EMBL" id="PHH64003.1"/>
    </source>
</evidence>
<reference evidence="1 2" key="1">
    <citation type="submission" date="2017-06" db="EMBL/GenBank/DDBJ databases">
        <title>Ant-infecting Ophiocordyceps genomes reveal a high diversity of potential behavioral manipulation genes and a possible major role for enterotoxins.</title>
        <authorList>
            <person name="De Bekker C."/>
            <person name="Evans H.C."/>
            <person name="Brachmann A."/>
            <person name="Hughes D.P."/>
        </authorList>
    </citation>
    <scope>NUCLEOTIDE SEQUENCE [LARGE SCALE GENOMIC DNA]</scope>
    <source>
        <strain evidence="1 2">Map64</strain>
    </source>
</reference>
<gene>
    <name evidence="1" type="ORF">CDD81_5108</name>
</gene>
<dbReference type="EMBL" id="NJET01000038">
    <property type="protein sequence ID" value="PHH64003.1"/>
    <property type="molecule type" value="Genomic_DNA"/>
</dbReference>
<accession>A0A2C5Y8Q4</accession>
<evidence type="ECO:0000313" key="2">
    <source>
        <dbReference type="Proteomes" id="UP000226192"/>
    </source>
</evidence>
<proteinExistence type="predicted"/>
<sequence>MCLVAETLFTVCLHQTHLDPVGQRGGHDACSHGTRRVRLVAGWCPTCKEMLASSDVDVSAESTIRTFWLYMKSRNRQKTPAQSRPWMVMWLDSKELTQSLVDKADDKWTECLQRELDRSAAARFSLGNSDMSGESNEAIAQRARVETVEWARGYRLGLEEWDWGGRLA</sequence>